<evidence type="ECO:0000256" key="1">
    <source>
        <dbReference type="SAM" id="MobiDB-lite"/>
    </source>
</evidence>
<organism evidence="2 3">
    <name type="scientific">Sphaerosporella brunnea</name>
    <dbReference type="NCBI Taxonomy" id="1250544"/>
    <lineage>
        <taxon>Eukaryota</taxon>
        <taxon>Fungi</taxon>
        <taxon>Dikarya</taxon>
        <taxon>Ascomycota</taxon>
        <taxon>Pezizomycotina</taxon>
        <taxon>Pezizomycetes</taxon>
        <taxon>Pezizales</taxon>
        <taxon>Pyronemataceae</taxon>
        <taxon>Sphaerosporella</taxon>
    </lineage>
</organism>
<protein>
    <submittedName>
        <fullName evidence="2">Uncharacterized protein</fullName>
    </submittedName>
</protein>
<dbReference type="AlphaFoldDB" id="A0A5J5F3J5"/>
<gene>
    <name evidence="2" type="ORF">FN846DRAFT_904780</name>
</gene>
<dbReference type="InParanoid" id="A0A5J5F3J5"/>
<feature type="compositionally biased region" description="Polar residues" evidence="1">
    <location>
        <begin position="57"/>
        <end position="71"/>
    </location>
</feature>
<evidence type="ECO:0000313" key="2">
    <source>
        <dbReference type="EMBL" id="KAA8910672.1"/>
    </source>
</evidence>
<name>A0A5J5F3J5_9PEZI</name>
<dbReference type="Proteomes" id="UP000326924">
    <property type="component" value="Unassembled WGS sequence"/>
</dbReference>
<comment type="caution">
    <text evidence="2">The sequence shown here is derived from an EMBL/GenBank/DDBJ whole genome shotgun (WGS) entry which is preliminary data.</text>
</comment>
<dbReference type="EMBL" id="VXIS01000043">
    <property type="protein sequence ID" value="KAA8910672.1"/>
    <property type="molecule type" value="Genomic_DNA"/>
</dbReference>
<sequence>MPRASSSLAVAALFAAIGYKWYQEQLTGDPKAMAGDLAKRWNDLMSPVQDTDEDPSGGNSTGNISRPSRPS</sequence>
<evidence type="ECO:0000313" key="3">
    <source>
        <dbReference type="Proteomes" id="UP000326924"/>
    </source>
</evidence>
<accession>A0A5J5F3J5</accession>
<proteinExistence type="predicted"/>
<reference evidence="2 3" key="1">
    <citation type="submission" date="2019-09" db="EMBL/GenBank/DDBJ databases">
        <title>Draft genome of the ectomycorrhizal ascomycete Sphaerosporella brunnea.</title>
        <authorList>
            <consortium name="DOE Joint Genome Institute"/>
            <person name="Benucci G.M."/>
            <person name="Marozzi G."/>
            <person name="Antonielli L."/>
            <person name="Sanchez S."/>
            <person name="Marco P."/>
            <person name="Wang X."/>
            <person name="Falini L.B."/>
            <person name="Barry K."/>
            <person name="Haridas S."/>
            <person name="Lipzen A."/>
            <person name="Labutti K."/>
            <person name="Grigoriev I.V."/>
            <person name="Murat C."/>
            <person name="Martin F."/>
            <person name="Albertini E."/>
            <person name="Donnini D."/>
            <person name="Bonito G."/>
        </authorList>
    </citation>
    <scope>NUCLEOTIDE SEQUENCE [LARGE SCALE GENOMIC DNA]</scope>
    <source>
        <strain evidence="2 3">Sb_GMNB300</strain>
    </source>
</reference>
<feature type="region of interest" description="Disordered" evidence="1">
    <location>
        <begin position="43"/>
        <end position="71"/>
    </location>
</feature>
<keyword evidence="3" id="KW-1185">Reference proteome</keyword>